<keyword evidence="1" id="KW-0732">Signal</keyword>
<gene>
    <name evidence="2" type="ORF">BD809_11317</name>
</gene>
<reference evidence="2 3" key="1">
    <citation type="submission" date="2019-07" db="EMBL/GenBank/DDBJ databases">
        <title>Genomic Encyclopedia of Archaeal and Bacterial Type Strains, Phase II (KMG-II): from individual species to whole genera.</title>
        <authorList>
            <person name="Goeker M."/>
        </authorList>
    </citation>
    <scope>NUCLEOTIDE SEQUENCE [LARGE SCALE GENOMIC DNA]</scope>
    <source>
        <strain evidence="2 3">DSM 17527</strain>
    </source>
</reference>
<evidence type="ECO:0008006" key="4">
    <source>
        <dbReference type="Google" id="ProtNLM"/>
    </source>
</evidence>
<dbReference type="OrthoDB" id="9782229at2"/>
<organism evidence="2 3">
    <name type="scientific">Aquimarina intermedia</name>
    <dbReference type="NCBI Taxonomy" id="350814"/>
    <lineage>
        <taxon>Bacteria</taxon>
        <taxon>Pseudomonadati</taxon>
        <taxon>Bacteroidota</taxon>
        <taxon>Flavobacteriia</taxon>
        <taxon>Flavobacteriales</taxon>
        <taxon>Flavobacteriaceae</taxon>
        <taxon>Aquimarina</taxon>
    </lineage>
</organism>
<dbReference type="AlphaFoldDB" id="A0A5S5BXJ3"/>
<evidence type="ECO:0000313" key="3">
    <source>
        <dbReference type="Proteomes" id="UP000324376"/>
    </source>
</evidence>
<protein>
    <recommendedName>
        <fullName evidence="4">Outer membrane protein with beta-barrel domain</fullName>
    </recommendedName>
</protein>
<dbReference type="RefSeq" id="WP_148783729.1">
    <property type="nucleotide sequence ID" value="NZ_VNHU01000013.1"/>
</dbReference>
<evidence type="ECO:0000313" key="2">
    <source>
        <dbReference type="EMBL" id="TYP70353.1"/>
    </source>
</evidence>
<dbReference type="Proteomes" id="UP000324376">
    <property type="component" value="Unassembled WGS sequence"/>
</dbReference>
<keyword evidence="3" id="KW-1185">Reference proteome</keyword>
<name>A0A5S5BXJ3_9FLAO</name>
<evidence type="ECO:0000256" key="1">
    <source>
        <dbReference type="SAM" id="SignalP"/>
    </source>
</evidence>
<accession>A0A5S5BXJ3</accession>
<comment type="caution">
    <text evidence="2">The sequence shown here is derived from an EMBL/GenBank/DDBJ whole genome shotgun (WGS) entry which is preliminary data.</text>
</comment>
<sequence length="201" mass="22787">MKVNKVYLLLITICLHSSLYAQYHKRDNPWVLGAGINIIDDSGTGLSGKFNFSENYNYSAPLSVSIEKRYHDDYGISLMLSHNSFLAGKRVNAQILDEERTFYAVDANFKYYITNNWLYTYRAMYEGYLTTGAGISVFDGKRATIVNAGLGVNIYLSERMRLNLQGLAKFYPGSQNLLASNYLQYNIGLIFRLTDGKVCQC</sequence>
<dbReference type="EMBL" id="VNHU01000013">
    <property type="protein sequence ID" value="TYP70353.1"/>
    <property type="molecule type" value="Genomic_DNA"/>
</dbReference>
<proteinExistence type="predicted"/>
<feature type="signal peptide" evidence="1">
    <location>
        <begin position="1"/>
        <end position="21"/>
    </location>
</feature>
<feature type="chain" id="PRO_5024315511" description="Outer membrane protein with beta-barrel domain" evidence="1">
    <location>
        <begin position="22"/>
        <end position="201"/>
    </location>
</feature>